<protein>
    <submittedName>
        <fullName evidence="2">Uncharacterized protein</fullName>
    </submittedName>
</protein>
<name>A0A3L8SYJ7_CHLGU</name>
<dbReference type="Proteomes" id="UP000276834">
    <property type="component" value="Unassembled WGS sequence"/>
</dbReference>
<feature type="compositionally biased region" description="Basic and acidic residues" evidence="1">
    <location>
        <begin position="56"/>
        <end position="73"/>
    </location>
</feature>
<reference evidence="2 3" key="1">
    <citation type="journal article" date="2018" name="Proc. R. Soc. B">
        <title>A non-coding region near Follistatin controls head colour polymorphism in the Gouldian finch.</title>
        <authorList>
            <person name="Toomey M.B."/>
            <person name="Marques C.I."/>
            <person name="Andrade P."/>
            <person name="Araujo P.M."/>
            <person name="Sabatino S."/>
            <person name="Gazda M.A."/>
            <person name="Afonso S."/>
            <person name="Lopes R.J."/>
            <person name="Corbo J.C."/>
            <person name="Carneiro M."/>
        </authorList>
    </citation>
    <scope>NUCLEOTIDE SEQUENCE [LARGE SCALE GENOMIC DNA]</scope>
    <source>
        <strain evidence="2">Red01</strain>
        <tissue evidence="2">Muscle</tissue>
    </source>
</reference>
<feature type="region of interest" description="Disordered" evidence="1">
    <location>
        <begin position="1"/>
        <end position="73"/>
    </location>
</feature>
<sequence>PCHAEKSRGKGIHPTVPVAKPQKAHVERATHNLGTKHGHRRQVTLPELPALSPSLESRRPQAESEGEPEAKAE</sequence>
<evidence type="ECO:0000313" key="3">
    <source>
        <dbReference type="Proteomes" id="UP000276834"/>
    </source>
</evidence>
<proteinExistence type="predicted"/>
<comment type="caution">
    <text evidence="2">The sequence shown here is derived from an EMBL/GenBank/DDBJ whole genome shotgun (WGS) entry which is preliminary data.</text>
</comment>
<gene>
    <name evidence="2" type="ORF">DV515_00002453</name>
</gene>
<accession>A0A3L8SYJ7</accession>
<keyword evidence="3" id="KW-1185">Reference proteome</keyword>
<evidence type="ECO:0000256" key="1">
    <source>
        <dbReference type="SAM" id="MobiDB-lite"/>
    </source>
</evidence>
<dbReference type="AlphaFoldDB" id="A0A3L8SYJ7"/>
<feature type="non-terminal residue" evidence="2">
    <location>
        <position position="1"/>
    </location>
</feature>
<feature type="compositionally biased region" description="Low complexity" evidence="1">
    <location>
        <begin position="45"/>
        <end position="55"/>
    </location>
</feature>
<organism evidence="2 3">
    <name type="scientific">Chloebia gouldiae</name>
    <name type="common">Gouldian finch</name>
    <name type="synonym">Erythrura gouldiae</name>
    <dbReference type="NCBI Taxonomy" id="44316"/>
    <lineage>
        <taxon>Eukaryota</taxon>
        <taxon>Metazoa</taxon>
        <taxon>Chordata</taxon>
        <taxon>Craniata</taxon>
        <taxon>Vertebrata</taxon>
        <taxon>Euteleostomi</taxon>
        <taxon>Archelosauria</taxon>
        <taxon>Archosauria</taxon>
        <taxon>Dinosauria</taxon>
        <taxon>Saurischia</taxon>
        <taxon>Theropoda</taxon>
        <taxon>Coelurosauria</taxon>
        <taxon>Aves</taxon>
        <taxon>Neognathae</taxon>
        <taxon>Neoaves</taxon>
        <taxon>Telluraves</taxon>
        <taxon>Australaves</taxon>
        <taxon>Passeriformes</taxon>
        <taxon>Passeroidea</taxon>
        <taxon>Passeridae</taxon>
        <taxon>Chloebia</taxon>
    </lineage>
</organism>
<evidence type="ECO:0000313" key="2">
    <source>
        <dbReference type="EMBL" id="RLW10491.1"/>
    </source>
</evidence>
<dbReference type="EMBL" id="QUSF01000004">
    <property type="protein sequence ID" value="RLW10491.1"/>
    <property type="molecule type" value="Genomic_DNA"/>
</dbReference>